<dbReference type="AlphaFoldDB" id="A0A9D9DKH7"/>
<dbReference type="Proteomes" id="UP000823613">
    <property type="component" value="Unassembled WGS sequence"/>
</dbReference>
<dbReference type="PANTHER" id="PTHR28055:SF1">
    <property type="entry name" value="ALTERED INHERITANCE OF MITOCHONDRIA PROTEIN 41, MITOCHONDRIAL"/>
    <property type="match status" value="1"/>
</dbReference>
<accession>A0A9D9DKH7</accession>
<dbReference type="GO" id="GO:0016884">
    <property type="term" value="F:carbon-nitrogen ligase activity, with glutamine as amido-N-donor"/>
    <property type="evidence" value="ECO:0007669"/>
    <property type="project" value="InterPro"/>
</dbReference>
<reference evidence="1" key="1">
    <citation type="submission" date="2020-10" db="EMBL/GenBank/DDBJ databases">
        <authorList>
            <person name="Gilroy R."/>
        </authorList>
    </citation>
    <scope>NUCLEOTIDE SEQUENCE</scope>
    <source>
        <strain evidence="1">11159</strain>
    </source>
</reference>
<dbReference type="InterPro" id="IPR019004">
    <property type="entry name" value="YqeY/Aim41"/>
</dbReference>
<evidence type="ECO:0000313" key="1">
    <source>
        <dbReference type="EMBL" id="MBO8427825.1"/>
    </source>
</evidence>
<sequence>MLIDTIKKENMLALKNKDNDKRAVYSVVINKYMIAGYEAKAKGKEIGDADLVSIISKTIKELEEEKECYIKGNREEQITSIQNQIDAIKAYLPKLLSEEEIKDIIIKLDDKSIPSVMKYFKANYAGKCDMALVNKVLRSL</sequence>
<organism evidence="1 2">
    <name type="scientific">Candidatus Onthovivens merdipullorum</name>
    <dbReference type="NCBI Taxonomy" id="2840889"/>
    <lineage>
        <taxon>Bacteria</taxon>
        <taxon>Bacillati</taxon>
        <taxon>Bacillota</taxon>
        <taxon>Bacilli</taxon>
        <taxon>Bacillales</taxon>
        <taxon>Candidatus Onthovivens</taxon>
    </lineage>
</organism>
<comment type="caution">
    <text evidence="1">The sequence shown here is derived from an EMBL/GenBank/DDBJ whole genome shotgun (WGS) entry which is preliminary data.</text>
</comment>
<dbReference type="PANTHER" id="PTHR28055">
    <property type="entry name" value="ALTERED INHERITANCE OF MITOCHONDRIA PROTEIN 41, MITOCHONDRIAL"/>
    <property type="match status" value="1"/>
</dbReference>
<dbReference type="InterPro" id="IPR003789">
    <property type="entry name" value="Asn/Gln_tRNA_amidoTrase-B-like"/>
</dbReference>
<dbReference type="EMBL" id="JADIMY010000093">
    <property type="protein sequence ID" value="MBO8427825.1"/>
    <property type="molecule type" value="Genomic_DNA"/>
</dbReference>
<name>A0A9D9DKH7_9BACL</name>
<dbReference type="Pfam" id="PF09424">
    <property type="entry name" value="YqeY"/>
    <property type="match status" value="1"/>
</dbReference>
<gene>
    <name evidence="1" type="ORF">IAC58_04660</name>
</gene>
<reference evidence="1" key="2">
    <citation type="journal article" date="2021" name="PeerJ">
        <title>Extensive microbial diversity within the chicken gut microbiome revealed by metagenomics and culture.</title>
        <authorList>
            <person name="Gilroy R."/>
            <person name="Ravi A."/>
            <person name="Getino M."/>
            <person name="Pursley I."/>
            <person name="Horton D.L."/>
            <person name="Alikhan N.F."/>
            <person name="Baker D."/>
            <person name="Gharbi K."/>
            <person name="Hall N."/>
            <person name="Watson M."/>
            <person name="Adriaenssens E.M."/>
            <person name="Foster-Nyarko E."/>
            <person name="Jarju S."/>
            <person name="Secka A."/>
            <person name="Antonio M."/>
            <person name="Oren A."/>
            <person name="Chaudhuri R.R."/>
            <person name="La Ragione R."/>
            <person name="Hildebrand F."/>
            <person name="Pallen M.J."/>
        </authorList>
    </citation>
    <scope>NUCLEOTIDE SEQUENCE</scope>
    <source>
        <strain evidence="1">11159</strain>
    </source>
</reference>
<protein>
    <submittedName>
        <fullName evidence="1">GatB/YqeY domain-containing protein</fullName>
    </submittedName>
</protein>
<evidence type="ECO:0000313" key="2">
    <source>
        <dbReference type="Proteomes" id="UP000823613"/>
    </source>
</evidence>
<dbReference type="InterPro" id="IPR042184">
    <property type="entry name" value="YqeY/Aim41_N"/>
</dbReference>
<proteinExistence type="predicted"/>
<dbReference type="Gene3D" id="1.10.1510.10">
    <property type="entry name" value="Uncharacterised protein YqeY/AIM41 PF09424, N-terminal domain"/>
    <property type="match status" value="1"/>
</dbReference>
<dbReference type="SUPFAM" id="SSF89095">
    <property type="entry name" value="GatB/YqeY motif"/>
    <property type="match status" value="1"/>
</dbReference>